<evidence type="ECO:0000256" key="1">
    <source>
        <dbReference type="SAM" id="MobiDB-lite"/>
    </source>
</evidence>
<proteinExistence type="predicted"/>
<dbReference type="EMBL" id="QGKY02000246">
    <property type="protein sequence ID" value="KAF2586636.1"/>
    <property type="molecule type" value="Genomic_DNA"/>
</dbReference>
<name>A0A8S9JZM7_BRACR</name>
<gene>
    <name evidence="2" type="ORF">F2Q70_00035954</name>
</gene>
<protein>
    <submittedName>
        <fullName evidence="2">Uncharacterized protein</fullName>
    </submittedName>
</protein>
<feature type="region of interest" description="Disordered" evidence="1">
    <location>
        <begin position="51"/>
        <end position="80"/>
    </location>
</feature>
<evidence type="ECO:0000313" key="2">
    <source>
        <dbReference type="EMBL" id="KAF2586636.1"/>
    </source>
</evidence>
<reference evidence="2" key="1">
    <citation type="submission" date="2019-12" db="EMBL/GenBank/DDBJ databases">
        <title>Genome sequencing and annotation of Brassica cretica.</title>
        <authorList>
            <person name="Studholme D.J."/>
            <person name="Sarris P.F."/>
        </authorList>
    </citation>
    <scope>NUCLEOTIDE SEQUENCE</scope>
    <source>
        <strain evidence="2">PFS-102/07</strain>
        <tissue evidence="2">Leaf</tissue>
    </source>
</reference>
<dbReference type="AlphaFoldDB" id="A0A8S9JZM7"/>
<sequence>MVAWRSAVPVFSFVALFRFNRMRRSLSVVEGARDCLSLLSNLSRRSGCTVGTSLSEASQGRESMTSTHRRRRGCSSSDESLAGPTLLTGVRSGLALSSLGAVRGGHLDCPISDPVEKLPDEDLAFLRVMGIPFVIGPFRTVELDSQVVGLRIELVTKVATLIDSPGVAF</sequence>
<organism evidence="2">
    <name type="scientific">Brassica cretica</name>
    <name type="common">Mustard</name>
    <dbReference type="NCBI Taxonomy" id="69181"/>
    <lineage>
        <taxon>Eukaryota</taxon>
        <taxon>Viridiplantae</taxon>
        <taxon>Streptophyta</taxon>
        <taxon>Embryophyta</taxon>
        <taxon>Tracheophyta</taxon>
        <taxon>Spermatophyta</taxon>
        <taxon>Magnoliopsida</taxon>
        <taxon>eudicotyledons</taxon>
        <taxon>Gunneridae</taxon>
        <taxon>Pentapetalae</taxon>
        <taxon>rosids</taxon>
        <taxon>malvids</taxon>
        <taxon>Brassicales</taxon>
        <taxon>Brassicaceae</taxon>
        <taxon>Brassiceae</taxon>
        <taxon>Brassica</taxon>
    </lineage>
</organism>
<comment type="caution">
    <text evidence="2">The sequence shown here is derived from an EMBL/GenBank/DDBJ whole genome shotgun (WGS) entry which is preliminary data.</text>
</comment>
<accession>A0A8S9JZM7</accession>
<feature type="compositionally biased region" description="Polar residues" evidence="1">
    <location>
        <begin position="51"/>
        <end position="66"/>
    </location>
</feature>